<dbReference type="AlphaFoldDB" id="A0A286GMA5"/>
<reference evidence="2" key="1">
    <citation type="submission" date="2017-09" db="EMBL/GenBank/DDBJ databases">
        <authorList>
            <person name="Varghese N."/>
            <person name="Submissions S."/>
        </authorList>
    </citation>
    <scope>NUCLEOTIDE SEQUENCE [LARGE SCALE GENOMIC DNA]</scope>
    <source>
        <strain evidence="2">DSM 29961</strain>
    </source>
</reference>
<dbReference type="Proteomes" id="UP000219452">
    <property type="component" value="Unassembled WGS sequence"/>
</dbReference>
<sequence length="70" mass="7819">MNPVFIQVISADDQMPCLVNVNSIDTVTRTASTYCRLFITGHTKPLESLTEYEDVLSLIEEATSRPIAKM</sequence>
<gene>
    <name evidence="1" type="ORF">SAMN06269250_5430</name>
</gene>
<keyword evidence="2" id="KW-1185">Reference proteome</keyword>
<evidence type="ECO:0000313" key="2">
    <source>
        <dbReference type="Proteomes" id="UP000219452"/>
    </source>
</evidence>
<protein>
    <submittedName>
        <fullName evidence="1">Uncharacterized protein</fullName>
    </submittedName>
</protein>
<dbReference type="EMBL" id="OCNH01000006">
    <property type="protein sequence ID" value="SOD96658.1"/>
    <property type="molecule type" value="Genomic_DNA"/>
</dbReference>
<organism evidence="1 2">
    <name type="scientific">Spirosoma fluviale</name>
    <dbReference type="NCBI Taxonomy" id="1597977"/>
    <lineage>
        <taxon>Bacteria</taxon>
        <taxon>Pseudomonadati</taxon>
        <taxon>Bacteroidota</taxon>
        <taxon>Cytophagia</taxon>
        <taxon>Cytophagales</taxon>
        <taxon>Cytophagaceae</taxon>
        <taxon>Spirosoma</taxon>
    </lineage>
</organism>
<accession>A0A286GMA5</accession>
<name>A0A286GMA5_9BACT</name>
<evidence type="ECO:0000313" key="1">
    <source>
        <dbReference type="EMBL" id="SOD96658.1"/>
    </source>
</evidence>
<proteinExistence type="predicted"/>